<protein>
    <submittedName>
        <fullName evidence="1">Uncharacterized protein</fullName>
    </submittedName>
</protein>
<dbReference type="AlphaFoldDB" id="A0A371ETE3"/>
<reference evidence="1" key="1">
    <citation type="submission" date="2018-05" db="EMBL/GenBank/DDBJ databases">
        <title>Draft genome of Mucuna pruriens seed.</title>
        <authorList>
            <person name="Nnadi N.E."/>
            <person name="Vos R."/>
            <person name="Hasami M.H."/>
            <person name="Devisetty U.K."/>
            <person name="Aguiy J.C."/>
        </authorList>
    </citation>
    <scope>NUCLEOTIDE SEQUENCE [LARGE SCALE GENOMIC DNA]</scope>
    <source>
        <strain evidence="1">JCA_2017</strain>
    </source>
</reference>
<dbReference type="Proteomes" id="UP000257109">
    <property type="component" value="Unassembled WGS sequence"/>
</dbReference>
<name>A0A371ETE3_MUCPR</name>
<keyword evidence="2" id="KW-1185">Reference proteome</keyword>
<proteinExistence type="predicted"/>
<comment type="caution">
    <text evidence="1">The sequence shown here is derived from an EMBL/GenBank/DDBJ whole genome shotgun (WGS) entry which is preliminary data.</text>
</comment>
<dbReference type="EMBL" id="QJKJ01012162">
    <property type="protein sequence ID" value="RDX69312.1"/>
    <property type="molecule type" value="Genomic_DNA"/>
</dbReference>
<evidence type="ECO:0000313" key="1">
    <source>
        <dbReference type="EMBL" id="RDX69312.1"/>
    </source>
</evidence>
<dbReference type="OrthoDB" id="9950135at2759"/>
<evidence type="ECO:0000313" key="2">
    <source>
        <dbReference type="Proteomes" id="UP000257109"/>
    </source>
</evidence>
<feature type="non-terminal residue" evidence="1">
    <location>
        <position position="1"/>
    </location>
</feature>
<organism evidence="1 2">
    <name type="scientific">Mucuna pruriens</name>
    <name type="common">Velvet bean</name>
    <name type="synonym">Dolichos pruriens</name>
    <dbReference type="NCBI Taxonomy" id="157652"/>
    <lineage>
        <taxon>Eukaryota</taxon>
        <taxon>Viridiplantae</taxon>
        <taxon>Streptophyta</taxon>
        <taxon>Embryophyta</taxon>
        <taxon>Tracheophyta</taxon>
        <taxon>Spermatophyta</taxon>
        <taxon>Magnoliopsida</taxon>
        <taxon>eudicotyledons</taxon>
        <taxon>Gunneridae</taxon>
        <taxon>Pentapetalae</taxon>
        <taxon>rosids</taxon>
        <taxon>fabids</taxon>
        <taxon>Fabales</taxon>
        <taxon>Fabaceae</taxon>
        <taxon>Papilionoideae</taxon>
        <taxon>50 kb inversion clade</taxon>
        <taxon>NPAAA clade</taxon>
        <taxon>indigoferoid/millettioid clade</taxon>
        <taxon>Phaseoleae</taxon>
        <taxon>Mucuna</taxon>
    </lineage>
</organism>
<sequence length="114" mass="12737">MSLHGNRGDYACPPSIKLRDRAKIDIIISLPNLASVREVRSFLGHAGVSSRTLARPPCRYPNYCKKMWSLSSTNNAYNPWSRSRPAGTHDRLCISDNGPSLDKLYDYGERAIGN</sequence>
<accession>A0A371ETE3</accession>
<gene>
    <name evidence="1" type="ORF">CR513_51592</name>
</gene>
<feature type="non-terminal residue" evidence="1">
    <location>
        <position position="114"/>
    </location>
</feature>